<dbReference type="PANTHER" id="PTHR12126">
    <property type="entry name" value="NADH-UBIQUINONE OXIDOREDUCTASE 39 KDA SUBUNIT-RELATED"/>
    <property type="match status" value="1"/>
</dbReference>
<dbReference type="PANTHER" id="PTHR12126:SF11">
    <property type="entry name" value="NADH DEHYDROGENASE [UBIQUINONE] 1 ALPHA SUBCOMPLEX SUBUNIT 9, MITOCHONDRIAL"/>
    <property type="match status" value="1"/>
</dbReference>
<protein>
    <recommendedName>
        <fullName evidence="2">NAD(P)-binding domain-containing protein</fullName>
    </recommendedName>
</protein>
<proteinExistence type="predicted"/>
<evidence type="ECO:0000256" key="1">
    <source>
        <dbReference type="SAM" id="MobiDB-lite"/>
    </source>
</evidence>
<dbReference type="Gene3D" id="3.40.50.720">
    <property type="entry name" value="NAD(P)-binding Rossmann-like Domain"/>
    <property type="match status" value="1"/>
</dbReference>
<dbReference type="Proteomes" id="UP000229681">
    <property type="component" value="Unassembled WGS sequence"/>
</dbReference>
<dbReference type="InterPro" id="IPR051207">
    <property type="entry name" value="ComplexI_NDUFA9_subunit"/>
</dbReference>
<evidence type="ECO:0000313" key="4">
    <source>
        <dbReference type="EMBL" id="PJF43009.1"/>
    </source>
</evidence>
<evidence type="ECO:0000313" key="6">
    <source>
        <dbReference type="Proteomes" id="UP000229681"/>
    </source>
</evidence>
<dbReference type="SUPFAM" id="SSF51735">
    <property type="entry name" value="NAD(P)-binding Rossmann-fold domains"/>
    <property type="match status" value="1"/>
</dbReference>
<evidence type="ECO:0000313" key="3">
    <source>
        <dbReference type="EMBL" id="PJF36703.1"/>
    </source>
</evidence>
<accession>A0A2M8PGP0</accession>
<feature type="region of interest" description="Disordered" evidence="1">
    <location>
        <begin position="234"/>
        <end position="258"/>
    </location>
</feature>
<dbReference type="AlphaFoldDB" id="A0A2M8PGP0"/>
<dbReference type="Proteomes" id="UP000228947">
    <property type="component" value="Unassembled WGS sequence"/>
</dbReference>
<comment type="caution">
    <text evidence="3">The sequence shown here is derived from an EMBL/GenBank/DDBJ whole genome shotgun (WGS) entry which is preliminary data.</text>
</comment>
<dbReference type="EMBL" id="PGTM01000036">
    <property type="protein sequence ID" value="PJF36703.1"/>
    <property type="molecule type" value="Genomic_DNA"/>
</dbReference>
<dbReference type="GO" id="GO:0044877">
    <property type="term" value="F:protein-containing complex binding"/>
    <property type="evidence" value="ECO:0007669"/>
    <property type="project" value="TreeGrafter"/>
</dbReference>
<name>A0A2M8PGP0_9CHLR</name>
<dbReference type="InterPro" id="IPR016040">
    <property type="entry name" value="NAD(P)-bd_dom"/>
</dbReference>
<feature type="domain" description="NAD(P)-binding" evidence="2">
    <location>
        <begin position="13"/>
        <end position="157"/>
    </location>
</feature>
<evidence type="ECO:0000259" key="2">
    <source>
        <dbReference type="Pfam" id="PF13460"/>
    </source>
</evidence>
<organism evidence="3 6">
    <name type="scientific">Candidatus Thermofonsia Clade 1 bacterium</name>
    <dbReference type="NCBI Taxonomy" id="2364210"/>
    <lineage>
        <taxon>Bacteria</taxon>
        <taxon>Bacillati</taxon>
        <taxon>Chloroflexota</taxon>
        <taxon>Candidatus Thermofontia</taxon>
        <taxon>Candidatus Thermofonsia Clade 1</taxon>
    </lineage>
</organism>
<dbReference type="EMBL" id="PGTL01000005">
    <property type="protein sequence ID" value="PJF43009.1"/>
    <property type="molecule type" value="Genomic_DNA"/>
</dbReference>
<evidence type="ECO:0000313" key="5">
    <source>
        <dbReference type="Proteomes" id="UP000228947"/>
    </source>
</evidence>
<gene>
    <name evidence="3" type="ORF">CUN49_04060</name>
    <name evidence="4" type="ORF">CUN50_01790</name>
</gene>
<dbReference type="InterPro" id="IPR036291">
    <property type="entry name" value="NAD(P)-bd_dom_sf"/>
</dbReference>
<sequence length="258" mass="27908">MPTRNLSRIFVTGGTGFLGFRVVRALLDEGAQVTVLVRPDQEEKLGVLRASVQVVHGDVWNPASLRGRGRGHGVVIHLVGGMKPNAARGLTFRHLNFVSARNAAQMAVNDGVPHYLLLSAAAAPGVPSGYLEAKREAERYVQKCGLAWTIIHAPPLYAPGEPRSPLGLLLSFLGVLPTIGWALSNMRPLSAELAARAIAQLALSADSFKNRLIAPAQLRRLGFAAERRLRQRHLQSAAPSSDHEALEDDEPPFGWLPH</sequence>
<dbReference type="Pfam" id="PF13460">
    <property type="entry name" value="NAD_binding_10"/>
    <property type="match status" value="1"/>
</dbReference>
<reference evidence="5 6" key="1">
    <citation type="submission" date="2017-11" db="EMBL/GenBank/DDBJ databases">
        <title>Evolution of Phototrophy in the Chloroflexi Phylum Driven by Horizontal Gene Transfer.</title>
        <authorList>
            <person name="Ward L.M."/>
            <person name="Hemp J."/>
            <person name="Shih P.M."/>
            <person name="Mcglynn S.E."/>
            <person name="Fischer W."/>
        </authorList>
    </citation>
    <scope>NUCLEOTIDE SEQUENCE [LARGE SCALE GENOMIC DNA]</scope>
    <source>
        <strain evidence="4">CP1_1M</strain>
        <strain evidence="3">JP3_13</strain>
    </source>
</reference>
<accession>A0A2M8PZN6</accession>